<dbReference type="PANTHER" id="PTHR19384">
    <property type="entry name" value="NITRIC OXIDE SYNTHASE-RELATED"/>
    <property type="match status" value="1"/>
</dbReference>
<dbReference type="GO" id="GO:0010181">
    <property type="term" value="F:FMN binding"/>
    <property type="evidence" value="ECO:0007669"/>
    <property type="project" value="UniProtKB-UniRule"/>
</dbReference>
<dbReference type="PROSITE" id="PS50902">
    <property type="entry name" value="FLAVODOXIN_LIKE"/>
    <property type="match status" value="1"/>
</dbReference>
<comment type="cofactor">
    <cofactor evidence="16 17">
        <name>heme</name>
        <dbReference type="ChEBI" id="CHEBI:30413"/>
    </cofactor>
</comment>
<dbReference type="InterPro" id="IPR023206">
    <property type="entry name" value="Bifunctional_P450_P450_red"/>
</dbReference>
<comment type="catalytic activity">
    <reaction evidence="14 16">
        <text>2 oxidized [cytochrome P450] + NADPH = 2 reduced [cytochrome P450] + NADP(+) + H(+)</text>
        <dbReference type="Rhea" id="RHEA:24040"/>
        <dbReference type="Rhea" id="RHEA-COMP:14627"/>
        <dbReference type="Rhea" id="RHEA-COMP:14628"/>
        <dbReference type="ChEBI" id="CHEBI:15378"/>
        <dbReference type="ChEBI" id="CHEBI:55376"/>
        <dbReference type="ChEBI" id="CHEBI:57783"/>
        <dbReference type="ChEBI" id="CHEBI:58349"/>
        <dbReference type="ChEBI" id="CHEBI:60344"/>
        <dbReference type="EC" id="1.6.2.4"/>
    </reaction>
</comment>
<dbReference type="PRINTS" id="PR00371">
    <property type="entry name" value="FPNCR"/>
</dbReference>
<dbReference type="PROSITE" id="PS00086">
    <property type="entry name" value="CYTOCHROME_P450"/>
    <property type="match status" value="1"/>
</dbReference>
<dbReference type="PROSITE" id="PS51384">
    <property type="entry name" value="FAD_FR"/>
    <property type="match status" value="1"/>
</dbReference>
<evidence type="ECO:0000256" key="12">
    <source>
        <dbReference type="ARBA" id="ARBA00023033"/>
    </source>
</evidence>
<keyword evidence="21" id="KW-1185">Reference proteome</keyword>
<keyword evidence="10 16" id="KW-0560">Oxidoreductase</keyword>
<sequence>MSLETGLRNIPSPPKKPFVGNMLTVDKETPLQSLMQLARELGPIIRLDMMGTPMVVVSGASLVQEICDESRFDKAVRGSLRRVRSAAGDGLFTAYTQENNWTKAHNILLPTFAQRAMAGYLPLMYDIASQLCMKWERLNADDDIDVVHDMTALALDTVGVCGFDYRFNSFYRRDYHPFIDALTRTLETCMVQRGLPFEKMILRKRLDQLKTDVAFMSKLVDDIVRERRRGGGDQAQKDLLNFMLAGVDKTTGESLSDENIRYQIITFLIAGHETTSGLMSFALYFLVNNPDVLEKAYEEVDRVLGTDIGVMPTIAEVNHLTYVQQVLNEALRLWPTAPAIGLYPYRDEVIGGQYKIKKNTFVTLLTLMLHRDPSVWGAEPETFNPDNFSREAEASRPAHAFKPWGNGQRACIGRQFAMQEATLVLGMILQRFQLFDHQRYQLRVKETMSIKPDGFRIRVKARPGRTRGTVVPGAALASQAAAPSVAQAKRPSHGTPLAVLYGSNLGTTEELARAIAQAGELNGFEVTLDELDARAGSLPTDGAVVIASASYNGAPPDNAIRFMDWLEKAEPDAAKNVNYLVFGCGNRDWASTFQATPRRIDERLEALGARRIAQRGEGDAREDLDGQFQDWFKGLFQSVGAALGLDIDFSQQTEAEPLYEVEIVSGQPVNPVVHQSGAVAMTVLANRELQSPGSGRSTRHVEVALPEGVAYRAGDHLCVVPVNDQALVERVERRFGFSADAQLRLKTTGGRQAPFPADGPVPVRRILSDYVELQAVATRKQIQAMAAATRCPFTRPKLEALTAEAGDGADPYKSEVFARRKSVLDLLEEFPACELTFGQYLEMLPLLAPRYYSISSSPQAGAGRCSITAGVVDEPARSGNGIYRGACSNHLARTGEGGVIHASTKETKAGFRLPNDASLPVIMVGPGTGLAPFRAFLQERAALAKAGKALAPAMLFFGCRHPDQDFLYRDELEAMAAAGLVDLHVAFSRHGGERVYVQDLIRKLGATVWKLIEAGAHIYVCGDGSRMEPDVRRALTRLYADETDADAQAADAWMERLARENRYVLDVWAGN</sequence>
<keyword evidence="13" id="KW-0028">Amino-acid biosynthesis</keyword>
<dbReference type="Pfam" id="PF00175">
    <property type="entry name" value="NAD_binding_1"/>
    <property type="match status" value="1"/>
</dbReference>
<dbReference type="Pfam" id="PF00258">
    <property type="entry name" value="Flavodoxin_1"/>
    <property type="match status" value="1"/>
</dbReference>
<evidence type="ECO:0000256" key="6">
    <source>
        <dbReference type="ARBA" id="ARBA00022723"/>
    </source>
</evidence>
<keyword evidence="4 16" id="KW-0285">Flavoprotein</keyword>
<dbReference type="GO" id="GO:0009055">
    <property type="term" value="F:electron transfer activity"/>
    <property type="evidence" value="ECO:0007669"/>
    <property type="project" value="InterPro"/>
</dbReference>
<dbReference type="InterPro" id="IPR001128">
    <property type="entry name" value="Cyt_P450"/>
</dbReference>
<dbReference type="Gene3D" id="1.10.630.10">
    <property type="entry name" value="Cytochrome P450"/>
    <property type="match status" value="1"/>
</dbReference>
<dbReference type="SUPFAM" id="SSF63380">
    <property type="entry name" value="Riboflavin synthase domain-like"/>
    <property type="match status" value="1"/>
</dbReference>
<keyword evidence="3 16" id="KW-0349">Heme</keyword>
<feature type="domain" description="Flavodoxin-like" evidence="18">
    <location>
        <begin position="497"/>
        <end position="636"/>
    </location>
</feature>
<evidence type="ECO:0000256" key="2">
    <source>
        <dbReference type="ARBA" id="ARBA00022448"/>
    </source>
</evidence>
<evidence type="ECO:0000256" key="17">
    <source>
        <dbReference type="PIRSR" id="PIRSR000209-1"/>
    </source>
</evidence>
<evidence type="ECO:0000256" key="8">
    <source>
        <dbReference type="ARBA" id="ARBA00022857"/>
    </source>
</evidence>
<comment type="cofactor">
    <cofactor evidence="16">
        <name>FAD</name>
        <dbReference type="ChEBI" id="CHEBI:57692"/>
    </cofactor>
    <cofactor evidence="16">
        <name>FMN</name>
        <dbReference type="ChEBI" id="CHEBI:58210"/>
    </cofactor>
</comment>
<dbReference type="SUPFAM" id="SSF52343">
    <property type="entry name" value="Ferredoxin reductase-like, C-terminal NADP-linked domain"/>
    <property type="match status" value="1"/>
</dbReference>
<evidence type="ECO:0000256" key="4">
    <source>
        <dbReference type="ARBA" id="ARBA00022630"/>
    </source>
</evidence>
<evidence type="ECO:0000256" key="7">
    <source>
        <dbReference type="ARBA" id="ARBA00022827"/>
    </source>
</evidence>
<evidence type="ECO:0000256" key="16">
    <source>
        <dbReference type="PIRNR" id="PIRNR000209"/>
    </source>
</evidence>
<dbReference type="AlphaFoldDB" id="A0A1C2DNC7"/>
<dbReference type="GO" id="GO:0003958">
    <property type="term" value="F:NADPH-hemoprotein reductase activity"/>
    <property type="evidence" value="ECO:0007669"/>
    <property type="project" value="UniProtKB-UniRule"/>
</dbReference>
<comment type="caution">
    <text evidence="20">The sequence shown here is derived from an EMBL/GenBank/DDBJ whole genome shotgun (WGS) entry which is preliminary data.</text>
</comment>
<evidence type="ECO:0000259" key="19">
    <source>
        <dbReference type="PROSITE" id="PS51384"/>
    </source>
</evidence>
<comment type="catalytic activity">
    <reaction evidence="15">
        <text>hydrogen sulfide + 3 NADP(+) + 3 H2O = sulfite + 3 NADPH + 4 H(+)</text>
        <dbReference type="Rhea" id="RHEA:13801"/>
        <dbReference type="ChEBI" id="CHEBI:15377"/>
        <dbReference type="ChEBI" id="CHEBI:15378"/>
        <dbReference type="ChEBI" id="CHEBI:17359"/>
        <dbReference type="ChEBI" id="CHEBI:29919"/>
        <dbReference type="ChEBI" id="CHEBI:57783"/>
        <dbReference type="ChEBI" id="CHEBI:58349"/>
        <dbReference type="EC" id="1.8.1.2"/>
    </reaction>
</comment>
<evidence type="ECO:0000256" key="13">
    <source>
        <dbReference type="ARBA" id="ARBA00023192"/>
    </source>
</evidence>
<dbReference type="CDD" id="cd06206">
    <property type="entry name" value="bifunctional_CYPOR"/>
    <property type="match status" value="1"/>
</dbReference>
<keyword evidence="12 16" id="KW-0503">Monooxygenase</keyword>
<keyword evidence="11 16" id="KW-0408">Iron</keyword>
<comment type="similarity">
    <text evidence="1 16">In the N-terminal section; belongs to the cytochrome P450 family.</text>
</comment>
<dbReference type="CDD" id="cd11068">
    <property type="entry name" value="CYP120A1"/>
    <property type="match status" value="1"/>
</dbReference>
<dbReference type="InterPro" id="IPR001094">
    <property type="entry name" value="Flavdoxin-like"/>
</dbReference>
<evidence type="ECO:0000259" key="18">
    <source>
        <dbReference type="PROSITE" id="PS50902"/>
    </source>
</evidence>
<evidence type="ECO:0000256" key="5">
    <source>
        <dbReference type="ARBA" id="ARBA00022643"/>
    </source>
</evidence>
<dbReference type="InterPro" id="IPR008254">
    <property type="entry name" value="Flavodoxin/NO_synth"/>
</dbReference>
<dbReference type="EC" id="1.6.2.4" evidence="16"/>
<dbReference type="InterPro" id="IPR001433">
    <property type="entry name" value="OxRdtase_FAD/NAD-bd"/>
</dbReference>
<keyword evidence="13" id="KW-0198">Cysteine biosynthesis</keyword>
<proteinExistence type="inferred from homology"/>
<name>A0A1C2DNC7_9HYPH</name>
<evidence type="ECO:0000256" key="14">
    <source>
        <dbReference type="ARBA" id="ARBA00049342"/>
    </source>
</evidence>
<dbReference type="Gene3D" id="3.40.50.80">
    <property type="entry name" value="Nucleotide-binding domain of ferredoxin-NADP reductase (FNR) module"/>
    <property type="match status" value="1"/>
</dbReference>
<evidence type="ECO:0000313" key="20">
    <source>
        <dbReference type="EMBL" id="OCX16274.1"/>
    </source>
</evidence>
<evidence type="ECO:0000256" key="9">
    <source>
        <dbReference type="ARBA" id="ARBA00022982"/>
    </source>
</evidence>
<dbReference type="GO" id="GO:0050660">
    <property type="term" value="F:flavin adenine dinucleotide binding"/>
    <property type="evidence" value="ECO:0007669"/>
    <property type="project" value="TreeGrafter"/>
</dbReference>
<feature type="domain" description="FAD-binding FR-type" evidence="19">
    <location>
        <begin position="676"/>
        <end position="914"/>
    </location>
</feature>
<dbReference type="InterPro" id="IPR001226">
    <property type="entry name" value="Flavodoxin_CS"/>
</dbReference>
<keyword evidence="6 16" id="KW-0479">Metal-binding</keyword>
<dbReference type="GO" id="GO:0019344">
    <property type="term" value="P:cysteine biosynthetic process"/>
    <property type="evidence" value="ECO:0007669"/>
    <property type="project" value="UniProtKB-KW"/>
</dbReference>
<evidence type="ECO:0000313" key="21">
    <source>
        <dbReference type="Proteomes" id="UP000094412"/>
    </source>
</evidence>
<dbReference type="OrthoDB" id="9816402at2"/>
<dbReference type="InterPro" id="IPR029039">
    <property type="entry name" value="Flavoprotein-like_sf"/>
</dbReference>
<dbReference type="SUPFAM" id="SSF52218">
    <property type="entry name" value="Flavoproteins"/>
    <property type="match status" value="1"/>
</dbReference>
<dbReference type="InterPro" id="IPR039261">
    <property type="entry name" value="FNR_nucleotide-bd"/>
</dbReference>
<dbReference type="GO" id="GO:0005829">
    <property type="term" value="C:cytosol"/>
    <property type="evidence" value="ECO:0007669"/>
    <property type="project" value="TreeGrafter"/>
</dbReference>
<comment type="catalytic activity">
    <reaction evidence="16">
        <text>an organic molecule + reduced [NADPH--hemoprotein reductase] + O2 = an alcohol + oxidized [NADPH--hemoprotein reductase] + H2O + H(+)</text>
        <dbReference type="Rhea" id="RHEA:17149"/>
        <dbReference type="Rhea" id="RHEA-COMP:11964"/>
        <dbReference type="Rhea" id="RHEA-COMP:11965"/>
        <dbReference type="ChEBI" id="CHEBI:15377"/>
        <dbReference type="ChEBI" id="CHEBI:15378"/>
        <dbReference type="ChEBI" id="CHEBI:15379"/>
        <dbReference type="ChEBI" id="CHEBI:30879"/>
        <dbReference type="ChEBI" id="CHEBI:57618"/>
        <dbReference type="ChEBI" id="CHEBI:58210"/>
        <dbReference type="ChEBI" id="CHEBI:142491"/>
        <dbReference type="EC" id="1.14.14.1"/>
    </reaction>
</comment>
<dbReference type="GO" id="GO:0005506">
    <property type="term" value="F:iron ion binding"/>
    <property type="evidence" value="ECO:0007669"/>
    <property type="project" value="UniProtKB-UniRule"/>
</dbReference>
<accession>A0A1C2DNC7</accession>
<dbReference type="PROSITE" id="PS00201">
    <property type="entry name" value="FLAVODOXIN"/>
    <property type="match status" value="1"/>
</dbReference>
<dbReference type="Pfam" id="PF00067">
    <property type="entry name" value="p450"/>
    <property type="match status" value="1"/>
</dbReference>
<reference evidence="20 21" key="1">
    <citation type="submission" date="2016-08" db="EMBL/GenBank/DDBJ databases">
        <title>Whole genome sequence of Mesorhizobium sp. strain UASWS1009 isolated from industrial sewage.</title>
        <authorList>
            <person name="Crovadore J."/>
            <person name="Calmin G."/>
            <person name="Chablais R."/>
            <person name="Cochard B."/>
            <person name="Lefort F."/>
        </authorList>
    </citation>
    <scope>NUCLEOTIDE SEQUENCE [LARGE SCALE GENOMIC DNA]</scope>
    <source>
        <strain evidence="20 21">UASWS1009</strain>
    </source>
</reference>
<evidence type="ECO:0000256" key="10">
    <source>
        <dbReference type="ARBA" id="ARBA00023002"/>
    </source>
</evidence>
<dbReference type="Pfam" id="PF00667">
    <property type="entry name" value="FAD_binding_1"/>
    <property type="match status" value="1"/>
</dbReference>
<evidence type="ECO:0000256" key="1">
    <source>
        <dbReference type="ARBA" id="ARBA00010018"/>
    </source>
</evidence>
<keyword evidence="9 16" id="KW-0249">Electron transport</keyword>
<evidence type="ECO:0000256" key="3">
    <source>
        <dbReference type="ARBA" id="ARBA00022617"/>
    </source>
</evidence>
<dbReference type="Gene3D" id="2.40.30.10">
    <property type="entry name" value="Translation factors"/>
    <property type="match status" value="1"/>
</dbReference>
<dbReference type="STRING" id="1566387.QV13_15635"/>
<keyword evidence="5 16" id="KW-0288">FMN</keyword>
<dbReference type="InterPro" id="IPR001709">
    <property type="entry name" value="Flavoprot_Pyr_Nucl_cyt_Rdtase"/>
</dbReference>
<dbReference type="PIRSF" id="PIRSF000209">
    <property type="entry name" value="Bifunctional_P450_P450R"/>
    <property type="match status" value="1"/>
</dbReference>
<dbReference type="InterPro" id="IPR017938">
    <property type="entry name" value="Riboflavin_synthase-like_b-brl"/>
</dbReference>
<organism evidence="20 21">
    <name type="scientific">Mesorhizobium hungaricum</name>
    <dbReference type="NCBI Taxonomy" id="1566387"/>
    <lineage>
        <taxon>Bacteria</taxon>
        <taxon>Pseudomonadati</taxon>
        <taxon>Pseudomonadota</taxon>
        <taxon>Alphaproteobacteria</taxon>
        <taxon>Hyphomicrobiales</taxon>
        <taxon>Phyllobacteriaceae</taxon>
        <taxon>Mesorhizobium</taxon>
    </lineage>
</organism>
<dbReference type="Gene3D" id="3.40.50.360">
    <property type="match status" value="1"/>
</dbReference>
<dbReference type="PANTHER" id="PTHR19384:SF17">
    <property type="entry name" value="NADPH--CYTOCHROME P450 REDUCTASE"/>
    <property type="match status" value="1"/>
</dbReference>
<keyword evidence="7 16" id="KW-0274">FAD</keyword>
<protein>
    <recommendedName>
        <fullName evidence="16">Bifunctional cytochrome P450/NADPH--P450 reductase</fullName>
    </recommendedName>
    <domain>
        <recommendedName>
            <fullName evidence="16">Cytochrome P450</fullName>
            <ecNumber evidence="16">1.14.14.1</ecNumber>
        </recommendedName>
    </domain>
    <domain>
        <recommendedName>
            <fullName evidence="16">NADPH--cytochrome P450 reductase</fullName>
            <ecNumber evidence="16">1.6.2.4</ecNumber>
        </recommendedName>
    </domain>
</protein>
<keyword evidence="8 16" id="KW-0521">NADP</keyword>
<dbReference type="InterPro" id="IPR017927">
    <property type="entry name" value="FAD-bd_FR_type"/>
</dbReference>
<dbReference type="GO" id="GO:0020037">
    <property type="term" value="F:heme binding"/>
    <property type="evidence" value="ECO:0007669"/>
    <property type="project" value="UniProtKB-UniRule"/>
</dbReference>
<dbReference type="GO" id="GO:0004783">
    <property type="term" value="F:sulfite reductase (NADPH) activity"/>
    <property type="evidence" value="ECO:0007669"/>
    <property type="project" value="UniProtKB-EC"/>
</dbReference>
<dbReference type="InterPro" id="IPR023173">
    <property type="entry name" value="NADPH_Cyt_P450_Rdtase_alpha"/>
</dbReference>
<dbReference type="PRINTS" id="PR00369">
    <property type="entry name" value="FLAVODOXIN"/>
</dbReference>
<dbReference type="GO" id="GO:0070330">
    <property type="term" value="F:aromatase activity"/>
    <property type="evidence" value="ECO:0007669"/>
    <property type="project" value="UniProtKB-UniRule"/>
</dbReference>
<dbReference type="RefSeq" id="WP_024926255.1">
    <property type="nucleotide sequence ID" value="NZ_MDEO01000033.1"/>
</dbReference>
<dbReference type="EC" id="1.14.14.1" evidence="16"/>
<evidence type="ECO:0000256" key="11">
    <source>
        <dbReference type="ARBA" id="ARBA00023004"/>
    </source>
</evidence>
<feature type="binding site" description="axial binding residue" evidence="17">
    <location>
        <position position="411"/>
    </location>
    <ligand>
        <name>heme</name>
        <dbReference type="ChEBI" id="CHEBI:30413"/>
    </ligand>
    <ligandPart>
        <name>Fe</name>
        <dbReference type="ChEBI" id="CHEBI:18248"/>
    </ligandPart>
</feature>
<dbReference type="Proteomes" id="UP000094412">
    <property type="component" value="Unassembled WGS sequence"/>
</dbReference>
<dbReference type="Gene3D" id="1.20.990.10">
    <property type="entry name" value="NADPH-cytochrome p450 Reductase, Chain A, domain 3"/>
    <property type="match status" value="1"/>
</dbReference>
<dbReference type="InterPro" id="IPR003097">
    <property type="entry name" value="CysJ-like_FAD-binding"/>
</dbReference>
<evidence type="ECO:0000256" key="15">
    <source>
        <dbReference type="ARBA" id="ARBA00052219"/>
    </source>
</evidence>
<dbReference type="SUPFAM" id="SSF48264">
    <property type="entry name" value="Cytochrome P450"/>
    <property type="match status" value="1"/>
</dbReference>
<dbReference type="InterPro" id="IPR036396">
    <property type="entry name" value="Cyt_P450_sf"/>
</dbReference>
<dbReference type="FunFam" id="3.40.50.80:FF:000001">
    <property type="entry name" value="NADPH--cytochrome P450 reductase 1"/>
    <property type="match status" value="1"/>
</dbReference>
<dbReference type="InterPro" id="IPR017972">
    <property type="entry name" value="Cyt_P450_CS"/>
</dbReference>
<dbReference type="FunFam" id="1.10.630.10:FF:000040">
    <property type="entry name" value="Bifunctional cytochrome P450/NADPH--P450 reductase"/>
    <property type="match status" value="1"/>
</dbReference>
<dbReference type="EMBL" id="MDEO01000033">
    <property type="protein sequence ID" value="OCX16274.1"/>
    <property type="molecule type" value="Genomic_DNA"/>
</dbReference>
<gene>
    <name evidence="20" type="ORF">QV13_15635</name>
</gene>
<keyword evidence="2 16" id="KW-0813">Transport</keyword>